<feature type="compositionally biased region" description="Basic and acidic residues" evidence="1">
    <location>
        <begin position="8"/>
        <end position="41"/>
    </location>
</feature>
<evidence type="ECO:0000256" key="1">
    <source>
        <dbReference type="SAM" id="MobiDB-lite"/>
    </source>
</evidence>
<dbReference type="InParanoid" id="Q0UU25"/>
<dbReference type="RefSeq" id="XP_001795151.1">
    <property type="nucleotide sequence ID" value="XM_001795099.1"/>
</dbReference>
<evidence type="ECO:0000313" key="3">
    <source>
        <dbReference type="Proteomes" id="UP000001055"/>
    </source>
</evidence>
<organism evidence="2 3">
    <name type="scientific">Phaeosphaeria nodorum (strain SN15 / ATCC MYA-4574 / FGSC 10173)</name>
    <name type="common">Glume blotch fungus</name>
    <name type="synonym">Parastagonospora nodorum</name>
    <dbReference type="NCBI Taxonomy" id="321614"/>
    <lineage>
        <taxon>Eukaryota</taxon>
        <taxon>Fungi</taxon>
        <taxon>Dikarya</taxon>
        <taxon>Ascomycota</taxon>
        <taxon>Pezizomycotina</taxon>
        <taxon>Dothideomycetes</taxon>
        <taxon>Pleosporomycetidae</taxon>
        <taxon>Pleosporales</taxon>
        <taxon>Pleosporineae</taxon>
        <taxon>Phaeosphaeriaceae</taxon>
        <taxon>Parastagonospora</taxon>
    </lineage>
</organism>
<accession>Q0UU25</accession>
<dbReference type="AlphaFoldDB" id="Q0UU25"/>
<gene>
    <name evidence="2" type="ORF">SNOG_04739</name>
</gene>
<dbReference type="Proteomes" id="UP000001055">
    <property type="component" value="Unassembled WGS sequence"/>
</dbReference>
<reference evidence="3" key="1">
    <citation type="journal article" date="2007" name="Plant Cell">
        <title>Dothideomycete-plant interactions illuminated by genome sequencing and EST analysis of the wheat pathogen Stagonospora nodorum.</title>
        <authorList>
            <person name="Hane J.K."/>
            <person name="Lowe R.G."/>
            <person name="Solomon P.S."/>
            <person name="Tan K.C."/>
            <person name="Schoch C.L."/>
            <person name="Spatafora J.W."/>
            <person name="Crous P.W."/>
            <person name="Kodira C."/>
            <person name="Birren B.W."/>
            <person name="Galagan J.E."/>
            <person name="Torriani S.F."/>
            <person name="McDonald B.A."/>
            <person name="Oliver R.P."/>
        </authorList>
    </citation>
    <scope>NUCLEOTIDE SEQUENCE [LARGE SCALE GENOMIC DNA]</scope>
    <source>
        <strain evidence="3">SN15 / ATCC MYA-4574 / FGSC 10173</strain>
    </source>
</reference>
<proteinExistence type="predicted"/>
<dbReference type="KEGG" id="pno:SNOG_04739"/>
<feature type="region of interest" description="Disordered" evidence="1">
    <location>
        <begin position="1"/>
        <end position="125"/>
    </location>
</feature>
<feature type="compositionally biased region" description="Polar residues" evidence="1">
    <location>
        <begin position="91"/>
        <end position="104"/>
    </location>
</feature>
<dbReference type="HOGENOM" id="CLU_1360862_0_0_1"/>
<protein>
    <submittedName>
        <fullName evidence="2">Uncharacterized protein</fullName>
    </submittedName>
</protein>
<dbReference type="EMBL" id="CH445330">
    <property type="protein sequence ID" value="EAT88499.2"/>
    <property type="molecule type" value="Genomic_DNA"/>
</dbReference>
<evidence type="ECO:0000313" key="2">
    <source>
        <dbReference type="EMBL" id="EAT88499.2"/>
    </source>
</evidence>
<name>Q0UU25_PHANO</name>
<dbReference type="VEuPathDB" id="FungiDB:JI435_047390"/>
<sequence length="201" mass="22383">MLPSVFEQVDKQASDRHPKSDTESSSEKKKSKKTKDQDSLEMRSPYSTNTAPMSFMDLSDVPQRPEPPNKLRRKQSAMNTPRQSGEAPRPSLTQLRSPTFTVPSDDTGPPKSEPDKYPAYPSSSGVPTCPSFFRKRFDASSRNRLYFGVVPDDDKENDEGQRMLRKLQGGVFGGLILHSSLIASVPALMTNSVDVYPVQDE</sequence>
<dbReference type="GeneID" id="5972019"/>